<feature type="domain" description="GST C-terminal" evidence="4">
    <location>
        <begin position="89"/>
        <end position="219"/>
    </location>
</feature>
<dbReference type="Proteomes" id="UP000187209">
    <property type="component" value="Unassembled WGS sequence"/>
</dbReference>
<dbReference type="InterPro" id="IPR010987">
    <property type="entry name" value="Glutathione-S-Trfase_C-like"/>
</dbReference>
<feature type="domain" description="GST N-terminal" evidence="3">
    <location>
        <begin position="2"/>
        <end position="83"/>
    </location>
</feature>
<comment type="subcellular location">
    <subcellularLocation>
        <location evidence="1">Cytoplasm</location>
    </subcellularLocation>
</comment>
<organism evidence="5 6">
    <name type="scientific">Stentor coeruleus</name>
    <dbReference type="NCBI Taxonomy" id="5963"/>
    <lineage>
        <taxon>Eukaryota</taxon>
        <taxon>Sar</taxon>
        <taxon>Alveolata</taxon>
        <taxon>Ciliophora</taxon>
        <taxon>Postciliodesmatophora</taxon>
        <taxon>Heterotrichea</taxon>
        <taxon>Heterotrichida</taxon>
        <taxon>Stentoridae</taxon>
        <taxon>Stentor</taxon>
    </lineage>
</organism>
<evidence type="ECO:0000256" key="1">
    <source>
        <dbReference type="ARBA" id="ARBA00004496"/>
    </source>
</evidence>
<dbReference type="InterPro" id="IPR036249">
    <property type="entry name" value="Thioredoxin-like_sf"/>
</dbReference>
<dbReference type="InterPro" id="IPR040079">
    <property type="entry name" value="Glutathione_S-Trfase"/>
</dbReference>
<comment type="caution">
    <text evidence="5">The sequence shown here is derived from an EMBL/GenBank/DDBJ whole genome shotgun (WGS) entry which is preliminary data.</text>
</comment>
<dbReference type="GO" id="GO:0005737">
    <property type="term" value="C:cytoplasm"/>
    <property type="evidence" value="ECO:0007669"/>
    <property type="project" value="UniProtKB-SubCell"/>
</dbReference>
<dbReference type="OrthoDB" id="422574at2759"/>
<evidence type="ECO:0000313" key="6">
    <source>
        <dbReference type="Proteomes" id="UP000187209"/>
    </source>
</evidence>
<dbReference type="Pfam" id="PF14497">
    <property type="entry name" value="GST_C_3"/>
    <property type="match status" value="1"/>
</dbReference>
<evidence type="ECO:0000259" key="3">
    <source>
        <dbReference type="PROSITE" id="PS50404"/>
    </source>
</evidence>
<dbReference type="EMBL" id="MPUH01000025">
    <property type="protein sequence ID" value="OMJ94529.1"/>
    <property type="molecule type" value="Genomic_DNA"/>
</dbReference>
<name>A0A1R2CZU2_9CILI</name>
<evidence type="ECO:0000256" key="2">
    <source>
        <dbReference type="ARBA" id="ARBA00022490"/>
    </source>
</evidence>
<accession>A0A1R2CZU2</accession>
<sequence length="228" mass="26472">MIPLNLYGSILSPPTRSVIEFCKLSKINFNFININAKQGDHKTPEYKKLNPFCKFPVIVHNGFNVWESPSIVVYLADTYNINTNWYPKDIKIRARINSYLHWHHENVRSPLAGYVRGKVLGPVFYAYPELDEENDKKLKDKMISCIRELSDIIDDNGFVARTEKLSIADVFAFNEIFNTKFVKFALDEYPKLNSWFKGIEEIAEIKDTNDGIIEGFYKFADSIKNKDK</sequence>
<dbReference type="SFLD" id="SFLDG00358">
    <property type="entry name" value="Main_(cytGST)"/>
    <property type="match status" value="1"/>
</dbReference>
<proteinExistence type="predicted"/>
<keyword evidence="6" id="KW-1185">Reference proteome</keyword>
<dbReference type="GO" id="GO:0006749">
    <property type="term" value="P:glutathione metabolic process"/>
    <property type="evidence" value="ECO:0007669"/>
    <property type="project" value="TreeGrafter"/>
</dbReference>
<dbReference type="InterPro" id="IPR004045">
    <property type="entry name" value="Glutathione_S-Trfase_N"/>
</dbReference>
<dbReference type="Gene3D" id="1.20.1050.10">
    <property type="match status" value="1"/>
</dbReference>
<dbReference type="Pfam" id="PF02798">
    <property type="entry name" value="GST_N"/>
    <property type="match status" value="1"/>
</dbReference>
<dbReference type="InterPro" id="IPR004046">
    <property type="entry name" value="GST_C"/>
</dbReference>
<keyword evidence="2" id="KW-0963">Cytoplasm</keyword>
<gene>
    <name evidence="5" type="ORF">SteCoe_2312</name>
</gene>
<dbReference type="PANTHER" id="PTHR43917">
    <property type="match status" value="1"/>
</dbReference>
<protein>
    <recommendedName>
        <fullName evidence="7">Glutathione S-transferase</fullName>
    </recommendedName>
</protein>
<evidence type="ECO:0000313" key="5">
    <source>
        <dbReference type="EMBL" id="OMJ94529.1"/>
    </source>
</evidence>
<dbReference type="GO" id="GO:0004364">
    <property type="term" value="F:glutathione transferase activity"/>
    <property type="evidence" value="ECO:0007669"/>
    <property type="project" value="TreeGrafter"/>
</dbReference>
<dbReference type="InterPro" id="IPR036282">
    <property type="entry name" value="Glutathione-S-Trfase_C_sf"/>
</dbReference>
<dbReference type="Gene3D" id="3.40.30.10">
    <property type="entry name" value="Glutaredoxin"/>
    <property type="match status" value="1"/>
</dbReference>
<reference evidence="5 6" key="1">
    <citation type="submission" date="2016-11" db="EMBL/GenBank/DDBJ databases">
        <title>The macronuclear genome of Stentor coeruleus: a giant cell with tiny introns.</title>
        <authorList>
            <person name="Slabodnick M."/>
            <person name="Ruby J.G."/>
            <person name="Reiff S.B."/>
            <person name="Swart E.C."/>
            <person name="Gosai S."/>
            <person name="Prabakaran S."/>
            <person name="Witkowska E."/>
            <person name="Larue G.E."/>
            <person name="Fisher S."/>
            <person name="Freeman R.M."/>
            <person name="Gunawardena J."/>
            <person name="Chu W."/>
            <person name="Stover N.A."/>
            <person name="Gregory B.D."/>
            <person name="Nowacki M."/>
            <person name="Derisi J."/>
            <person name="Roy S.W."/>
            <person name="Marshall W.F."/>
            <person name="Sood P."/>
        </authorList>
    </citation>
    <scope>NUCLEOTIDE SEQUENCE [LARGE SCALE GENOMIC DNA]</scope>
    <source>
        <strain evidence="5">WM001</strain>
    </source>
</reference>
<dbReference type="InterPro" id="IPR051369">
    <property type="entry name" value="GST_Theta"/>
</dbReference>
<evidence type="ECO:0008006" key="7">
    <source>
        <dbReference type="Google" id="ProtNLM"/>
    </source>
</evidence>
<dbReference type="PANTHER" id="PTHR43917:SF8">
    <property type="entry name" value="GH16740P-RELATED"/>
    <property type="match status" value="1"/>
</dbReference>
<dbReference type="SUPFAM" id="SSF47616">
    <property type="entry name" value="GST C-terminal domain-like"/>
    <property type="match status" value="1"/>
</dbReference>
<dbReference type="PROSITE" id="PS50404">
    <property type="entry name" value="GST_NTER"/>
    <property type="match status" value="1"/>
</dbReference>
<dbReference type="AlphaFoldDB" id="A0A1R2CZU2"/>
<dbReference type="SFLD" id="SFLDS00019">
    <property type="entry name" value="Glutathione_Transferase_(cytos"/>
    <property type="match status" value="1"/>
</dbReference>
<dbReference type="PROSITE" id="PS50405">
    <property type="entry name" value="GST_CTER"/>
    <property type="match status" value="1"/>
</dbReference>
<evidence type="ECO:0000259" key="4">
    <source>
        <dbReference type="PROSITE" id="PS50405"/>
    </source>
</evidence>
<dbReference type="SUPFAM" id="SSF52833">
    <property type="entry name" value="Thioredoxin-like"/>
    <property type="match status" value="1"/>
</dbReference>